<organism evidence="2">
    <name type="scientific">Dissoconium aciculare CBS 342.82</name>
    <dbReference type="NCBI Taxonomy" id="1314786"/>
    <lineage>
        <taxon>Eukaryota</taxon>
        <taxon>Fungi</taxon>
        <taxon>Dikarya</taxon>
        <taxon>Ascomycota</taxon>
        <taxon>Pezizomycotina</taxon>
        <taxon>Dothideomycetes</taxon>
        <taxon>Dothideomycetidae</taxon>
        <taxon>Mycosphaerellales</taxon>
        <taxon>Dissoconiaceae</taxon>
        <taxon>Dissoconium</taxon>
    </lineage>
</organism>
<keyword evidence="1" id="KW-1185">Reference proteome</keyword>
<protein>
    <recommendedName>
        <fullName evidence="3">Concanavalin A-like lectin/glucanase</fullName>
    </recommendedName>
</protein>
<dbReference type="Proteomes" id="UP000504637">
    <property type="component" value="Unplaced"/>
</dbReference>
<sequence>MMPPPRINAPTSRRSTRQITIARTMTYPVPQPSPTLIPSTALPLCTSEYVVSLERSMRTFDMLLQAGFDDKNIPAAQVHKAVGYHRAEHHIYHGKTEVNKTYYMGYKVRWDKVGAGNGLFVFQFKAYHKPYAQGNENNVTGYANVPIVLSFKNNTNLLTLQVIQKPSADPDPAVRAKFQGKPVWSKEITFGSTYQFGIVINTSQGNEGFLQMYFNGTLVTMTDPFSSPVAGGKTQKLMGNFFPGGETGAADPKIGMYGGNDGVCDGYIYNFVLADTLAEIKRVAGIA</sequence>
<evidence type="ECO:0000313" key="2">
    <source>
        <dbReference type="RefSeq" id="XP_033458817.1"/>
    </source>
</evidence>
<name>A0A6J3M184_9PEZI</name>
<evidence type="ECO:0008006" key="3">
    <source>
        <dbReference type="Google" id="ProtNLM"/>
    </source>
</evidence>
<evidence type="ECO:0000313" key="1">
    <source>
        <dbReference type="Proteomes" id="UP000504637"/>
    </source>
</evidence>
<dbReference type="OrthoDB" id="3233795at2759"/>
<proteinExistence type="predicted"/>
<dbReference type="RefSeq" id="XP_033458817.1">
    <property type="nucleotide sequence ID" value="XM_033600007.1"/>
</dbReference>
<reference evidence="2" key="2">
    <citation type="submission" date="2020-04" db="EMBL/GenBank/DDBJ databases">
        <authorList>
            <consortium name="NCBI Genome Project"/>
        </authorList>
    </citation>
    <scope>NUCLEOTIDE SEQUENCE</scope>
    <source>
        <strain evidence="2">CBS 342.82</strain>
    </source>
</reference>
<accession>A0A6J3M184</accession>
<dbReference type="AlphaFoldDB" id="A0A6J3M184"/>
<reference evidence="2" key="3">
    <citation type="submission" date="2025-08" db="UniProtKB">
        <authorList>
            <consortium name="RefSeq"/>
        </authorList>
    </citation>
    <scope>IDENTIFICATION</scope>
    <source>
        <strain evidence="2">CBS 342.82</strain>
    </source>
</reference>
<gene>
    <name evidence="2" type="ORF">K489DRAFT_256500</name>
</gene>
<reference evidence="2" key="1">
    <citation type="submission" date="2020-01" db="EMBL/GenBank/DDBJ databases">
        <authorList>
            <consortium name="DOE Joint Genome Institute"/>
            <person name="Haridas S."/>
            <person name="Albert R."/>
            <person name="Binder M."/>
            <person name="Bloem J."/>
            <person name="Labutti K."/>
            <person name="Salamov A."/>
            <person name="Andreopoulos B."/>
            <person name="Baker S.E."/>
            <person name="Barry K."/>
            <person name="Bills G."/>
            <person name="Bluhm B.H."/>
            <person name="Cannon C."/>
            <person name="Castanera R."/>
            <person name="Culley D.E."/>
            <person name="Daum C."/>
            <person name="Ezra D."/>
            <person name="Gonzalez J.B."/>
            <person name="Henrissat B."/>
            <person name="Kuo A."/>
            <person name="Liang C."/>
            <person name="Lipzen A."/>
            <person name="Lutzoni F."/>
            <person name="Magnuson J."/>
            <person name="Mondo S."/>
            <person name="Nolan M."/>
            <person name="Ohm R."/>
            <person name="Pangilinan J."/>
            <person name="Park H.-J."/>
            <person name="Ramirez L."/>
            <person name="Alfaro M."/>
            <person name="Sun H."/>
            <person name="Tritt A."/>
            <person name="Yoshinaga Y."/>
            <person name="Zwiers L.-H."/>
            <person name="Turgeon B.G."/>
            <person name="Goodwin S.B."/>
            <person name="Spatafora J.W."/>
            <person name="Crous P.W."/>
            <person name="Grigoriev I.V."/>
        </authorList>
    </citation>
    <scope>NUCLEOTIDE SEQUENCE</scope>
    <source>
        <strain evidence="2">CBS 342.82</strain>
    </source>
</reference>
<dbReference type="Gene3D" id="2.60.120.200">
    <property type="match status" value="1"/>
</dbReference>
<dbReference type="GeneID" id="54357806"/>